<feature type="transmembrane region" description="Helical" evidence="6">
    <location>
        <begin position="237"/>
        <end position="260"/>
    </location>
</feature>
<dbReference type="GO" id="GO:0060729">
    <property type="term" value="P:intestinal epithelial structure maintenance"/>
    <property type="evidence" value="ECO:0007669"/>
    <property type="project" value="Ensembl"/>
</dbReference>
<dbReference type="InterPro" id="IPR050650">
    <property type="entry name" value="Type-II_Cytokine-TF_Rcpt"/>
</dbReference>
<dbReference type="SUPFAM" id="SSF49265">
    <property type="entry name" value="Fibronectin type III"/>
    <property type="match status" value="2"/>
</dbReference>
<feature type="compositionally biased region" description="Polar residues" evidence="5">
    <location>
        <begin position="315"/>
        <end position="331"/>
    </location>
</feature>
<evidence type="ECO:0000256" key="5">
    <source>
        <dbReference type="SAM" id="MobiDB-lite"/>
    </source>
</evidence>
<reference evidence="9" key="1">
    <citation type="submission" date="2025-08" db="UniProtKB">
        <authorList>
            <consortium name="Ensembl"/>
        </authorList>
    </citation>
    <scope>IDENTIFICATION</scope>
</reference>
<keyword evidence="2 7" id="KW-0732">Signal</keyword>
<dbReference type="GO" id="GO:0050728">
    <property type="term" value="P:negative regulation of inflammatory response"/>
    <property type="evidence" value="ECO:0007669"/>
    <property type="project" value="Ensembl"/>
</dbReference>
<evidence type="ECO:0000256" key="3">
    <source>
        <dbReference type="ARBA" id="ARBA00023157"/>
    </source>
</evidence>
<comment type="similarity">
    <text evidence="1">Belongs to the type II cytokine receptor family.</text>
</comment>
<dbReference type="GeneTree" id="ENSGT00510000048847"/>
<evidence type="ECO:0000256" key="2">
    <source>
        <dbReference type="ARBA" id="ARBA00022729"/>
    </source>
</evidence>
<dbReference type="GO" id="GO:0010507">
    <property type="term" value="P:negative regulation of autophagy"/>
    <property type="evidence" value="ECO:0007669"/>
    <property type="project" value="Ensembl"/>
</dbReference>
<feature type="compositionally biased region" description="Polar residues" evidence="5">
    <location>
        <begin position="379"/>
        <end position="398"/>
    </location>
</feature>
<dbReference type="AlphaFoldDB" id="A0A8C6QPQ5"/>
<name>A0A8C6QPQ5_NANGA</name>
<dbReference type="OrthoDB" id="9886749at2759"/>
<evidence type="ECO:0000256" key="7">
    <source>
        <dbReference type="SAM" id="SignalP"/>
    </source>
</evidence>
<evidence type="ECO:0000313" key="10">
    <source>
        <dbReference type="Proteomes" id="UP000694381"/>
    </source>
</evidence>
<dbReference type="InterPro" id="IPR036116">
    <property type="entry name" value="FN3_sf"/>
</dbReference>
<dbReference type="RefSeq" id="XP_008849178.1">
    <property type="nucleotide sequence ID" value="XM_008850956.3"/>
</dbReference>
<dbReference type="Gene3D" id="2.60.40.10">
    <property type="entry name" value="Immunoglobulins"/>
    <property type="match status" value="2"/>
</dbReference>
<dbReference type="KEGG" id="ngi:103748335"/>
<protein>
    <submittedName>
        <fullName evidence="9">Interleukin 10 receptor, alpha</fullName>
    </submittedName>
</protein>
<evidence type="ECO:0000256" key="6">
    <source>
        <dbReference type="SAM" id="Phobius"/>
    </source>
</evidence>
<accession>A0A8C6QPQ5</accession>
<dbReference type="GO" id="GO:0070086">
    <property type="term" value="P:ubiquitin-dependent endocytosis"/>
    <property type="evidence" value="ECO:0007669"/>
    <property type="project" value="Ensembl"/>
</dbReference>
<keyword evidence="6" id="KW-0812">Transmembrane</keyword>
<reference evidence="9" key="2">
    <citation type="submission" date="2025-09" db="UniProtKB">
        <authorList>
            <consortium name="Ensembl"/>
        </authorList>
    </citation>
    <scope>IDENTIFICATION</scope>
</reference>
<dbReference type="InterPro" id="IPR013783">
    <property type="entry name" value="Ig-like_fold"/>
</dbReference>
<feature type="chain" id="PRO_5034043314" evidence="7">
    <location>
        <begin position="24"/>
        <end position="577"/>
    </location>
</feature>
<dbReference type="FunFam" id="2.60.40.10:FF:000348">
    <property type="entry name" value="Interleukin 20 receptor subunit alpha"/>
    <property type="match status" value="1"/>
</dbReference>
<organism evidence="9 10">
    <name type="scientific">Nannospalax galili</name>
    <name type="common">Northern Israeli blind subterranean mole rat</name>
    <name type="synonym">Spalax galili</name>
    <dbReference type="NCBI Taxonomy" id="1026970"/>
    <lineage>
        <taxon>Eukaryota</taxon>
        <taxon>Metazoa</taxon>
        <taxon>Chordata</taxon>
        <taxon>Craniata</taxon>
        <taxon>Vertebrata</taxon>
        <taxon>Euteleostomi</taxon>
        <taxon>Mammalia</taxon>
        <taxon>Eutheria</taxon>
        <taxon>Euarchontoglires</taxon>
        <taxon>Glires</taxon>
        <taxon>Rodentia</taxon>
        <taxon>Myomorpha</taxon>
        <taxon>Muroidea</taxon>
        <taxon>Spalacidae</taxon>
        <taxon>Spalacinae</taxon>
        <taxon>Nannospalax</taxon>
    </lineage>
</organism>
<keyword evidence="6" id="KW-1133">Transmembrane helix</keyword>
<feature type="domain" description="Fibronectin type-III" evidence="8">
    <location>
        <begin position="6"/>
        <end position="113"/>
    </location>
</feature>
<dbReference type="GO" id="GO:0004920">
    <property type="term" value="F:interleukin-10 receptor activity"/>
    <property type="evidence" value="ECO:0007669"/>
    <property type="project" value="Ensembl"/>
</dbReference>
<sequence>MLSRRLLLLSALVSLCLGFGAHGTELPSPPSVWFKAKFFQHILHWVPIPNPSENTSYEVALMRYGSRLWKTIPSCSQALELSCDLTNFTLDLYHSNGYRAKVRAIDGSQHSNWTLTKTRFTLDEVTLTVDGVTLEALNGYIFGTIHLPGSQVAPEGNTYQDIFEYFRTYTIAFRKVPERTFKIKMVNRENFSLSFPGEVGEFCVKVMPNVESRANKAEWSEEQCLHLTKQYFTVTNLSIIFTSILLFSGALVCLALQLYVRRRGKLPAVLIFEKTSPFFLVNFPCPDTYNTIHILDLVTFQKVSPELKDSDLHGSTDSGFGSGKPSLQTEKPQFLLPGPHPQTQEALGKGEPPELQDSHSDGSSDSTDSGICLQEPSLHPSTRPTWEQQVVGTSQGQDDSGIGLVPNSEGQPEHTKSGSHLGHVSLLGPAVPEEEAPAVVAVQGYLKQTRYTEDMTNPTGCLEEEVSLIDAFDPKLRTCLQAESDWPSLALAKGYLKQDTPGMTLVPTGTPGEHWNQLPEEWPLLVLPSCEDPNTVSWSFAHDPAPLDCVAAPGGLLGSFDSNLVALPLISSLHTED</sequence>
<dbReference type="OMA" id="TGQWNQP"/>
<dbReference type="PANTHER" id="PTHR20859:SF90">
    <property type="entry name" value="INTERLEUKIN-10 RECEPTOR SUBUNIT ALPHA"/>
    <property type="match status" value="1"/>
</dbReference>
<dbReference type="Proteomes" id="UP000694381">
    <property type="component" value="Unassembled WGS sequence"/>
</dbReference>
<dbReference type="GO" id="GO:0016324">
    <property type="term" value="C:apical plasma membrane"/>
    <property type="evidence" value="ECO:0007669"/>
    <property type="project" value="Ensembl"/>
</dbReference>
<gene>
    <name evidence="9" type="primary">Il10ra</name>
</gene>
<dbReference type="Ensembl" id="ENSNGAT00000012649.1">
    <property type="protein sequence ID" value="ENSNGAP00000007170.1"/>
    <property type="gene ID" value="ENSNGAG00000010496.1"/>
</dbReference>
<feature type="region of interest" description="Disordered" evidence="5">
    <location>
        <begin position="311"/>
        <end position="421"/>
    </location>
</feature>
<dbReference type="InterPro" id="IPR003961">
    <property type="entry name" value="FN3_dom"/>
</dbReference>
<evidence type="ECO:0000313" key="9">
    <source>
        <dbReference type="Ensembl" id="ENSNGAP00000007170.1"/>
    </source>
</evidence>
<feature type="signal peptide" evidence="7">
    <location>
        <begin position="1"/>
        <end position="23"/>
    </location>
</feature>
<keyword evidence="3" id="KW-1015">Disulfide bond</keyword>
<keyword evidence="4" id="KW-0675">Receptor</keyword>
<dbReference type="CTD" id="3587"/>
<evidence type="ECO:0000259" key="8">
    <source>
        <dbReference type="Pfam" id="PF01108"/>
    </source>
</evidence>
<keyword evidence="10" id="KW-1185">Reference proteome</keyword>
<dbReference type="GeneID" id="103748335"/>
<proteinExistence type="inferred from homology"/>
<dbReference type="GO" id="GO:0005654">
    <property type="term" value="C:nucleoplasm"/>
    <property type="evidence" value="ECO:0007669"/>
    <property type="project" value="Ensembl"/>
</dbReference>
<evidence type="ECO:0000256" key="4">
    <source>
        <dbReference type="ARBA" id="ARBA00023170"/>
    </source>
</evidence>
<keyword evidence="6" id="KW-0472">Membrane</keyword>
<dbReference type="GO" id="GO:0140105">
    <property type="term" value="P:interleukin-10-mediated signaling pathway"/>
    <property type="evidence" value="ECO:0007669"/>
    <property type="project" value="Ensembl"/>
</dbReference>
<dbReference type="GO" id="GO:0005929">
    <property type="term" value="C:cilium"/>
    <property type="evidence" value="ECO:0007669"/>
    <property type="project" value="Ensembl"/>
</dbReference>
<dbReference type="GO" id="GO:0046427">
    <property type="term" value="P:positive regulation of receptor signaling pathway via JAK-STAT"/>
    <property type="evidence" value="ECO:0007669"/>
    <property type="project" value="Ensembl"/>
</dbReference>
<evidence type="ECO:0000256" key="1">
    <source>
        <dbReference type="ARBA" id="ARBA00005399"/>
    </source>
</evidence>
<dbReference type="PANTHER" id="PTHR20859">
    <property type="entry name" value="INTERFERON/INTERLEUKIN RECEPTOR"/>
    <property type="match status" value="1"/>
</dbReference>
<dbReference type="GO" id="GO:0005829">
    <property type="term" value="C:cytosol"/>
    <property type="evidence" value="ECO:0007669"/>
    <property type="project" value="Ensembl"/>
</dbReference>
<dbReference type="Pfam" id="PF01108">
    <property type="entry name" value="Tissue_fac"/>
    <property type="match status" value="1"/>
</dbReference>